<dbReference type="Proteomes" id="UP000198888">
    <property type="component" value="Unassembled WGS sequence"/>
</dbReference>
<keyword evidence="1" id="KW-1003">Cell membrane</keyword>
<dbReference type="Pfam" id="PF01435">
    <property type="entry name" value="Peptidase_M48"/>
    <property type="match status" value="1"/>
</dbReference>
<gene>
    <name evidence="14" type="ORF">SAMN05444271_101123</name>
</gene>
<accession>A0A2H4Q2Q1</accession>
<dbReference type="GO" id="GO:0046872">
    <property type="term" value="F:metal ion binding"/>
    <property type="evidence" value="ECO:0007669"/>
    <property type="project" value="UniProtKB-KW"/>
</dbReference>
<keyword evidence="14" id="KW-0346">Stress response</keyword>
<protein>
    <submittedName>
        <fullName evidence="14">Heat shock protein HtpX</fullName>
    </submittedName>
</protein>
<dbReference type="AlphaFoldDB" id="A0A1H6QX86"/>
<evidence type="ECO:0000313" key="15">
    <source>
        <dbReference type="Proteomes" id="UP000198888"/>
    </source>
</evidence>
<comment type="cofactor">
    <cofactor evidence="10">
        <name>Zn(2+)</name>
        <dbReference type="ChEBI" id="CHEBI:29105"/>
    </cofactor>
    <text evidence="10">Binds 1 zinc ion per subunit.</text>
</comment>
<evidence type="ECO:0000256" key="2">
    <source>
        <dbReference type="ARBA" id="ARBA00022670"/>
    </source>
</evidence>
<evidence type="ECO:0000256" key="9">
    <source>
        <dbReference type="ARBA" id="ARBA00023136"/>
    </source>
</evidence>
<keyword evidence="7 12" id="KW-1133">Transmembrane helix</keyword>
<feature type="region of interest" description="Disordered" evidence="11">
    <location>
        <begin position="338"/>
        <end position="357"/>
    </location>
</feature>
<keyword evidence="5 10" id="KW-0378">Hydrolase</keyword>
<accession>A0A1H6QX86</accession>
<evidence type="ECO:0000256" key="5">
    <source>
        <dbReference type="ARBA" id="ARBA00022801"/>
    </source>
</evidence>
<keyword evidence="9 12" id="KW-0472">Membrane</keyword>
<dbReference type="KEGG" id="hae:halTADL_1842"/>
<dbReference type="Gene3D" id="3.30.2010.10">
    <property type="entry name" value="Metalloproteases ('zincins'), catalytic domain"/>
    <property type="match status" value="1"/>
</dbReference>
<evidence type="ECO:0000256" key="4">
    <source>
        <dbReference type="ARBA" id="ARBA00022723"/>
    </source>
</evidence>
<evidence type="ECO:0000259" key="13">
    <source>
        <dbReference type="Pfam" id="PF01435"/>
    </source>
</evidence>
<dbReference type="InterPro" id="IPR001915">
    <property type="entry name" value="Peptidase_M48"/>
</dbReference>
<dbReference type="GO" id="GO:0004222">
    <property type="term" value="F:metalloendopeptidase activity"/>
    <property type="evidence" value="ECO:0007669"/>
    <property type="project" value="InterPro"/>
</dbReference>
<sequence length="374" mass="39416">MVVALGILGTFTLGMTVVVTVFGAVLGVMLFGFFGRLAEFIVVAPRLSAITPLSPAVVAVGAVVATVIVGWFGLSPSGNRLTQRFPRAPVVVVLVWLGCLYLAMVETGAVIEGLFSSFELLLGGFVIALSLGGLLAIWSTVSTARRELAGLRDQLLEGSEPAVETHPTLAETTSRLAQQVGVPAPTLRITDSDRPESFTLGYGTAAVIVVSTGLFESLSEAEVGAVLAHEVSHLANADSRIMGTVLVPVLMAEELLDDNPDDVGDYLINAAIWTLKLYGQFGVAILSRGREWSADAGAVALTGSPAALAAALSTLSQQRQTPSTDLREWEQSVGALDILPPGDREQATGSFRTHPSTEKRINRLRQQVVDAEQG</sequence>
<reference evidence="14 15" key="1">
    <citation type="submission" date="2016-10" db="EMBL/GenBank/DDBJ databases">
        <authorList>
            <person name="de Groot N.N."/>
        </authorList>
    </citation>
    <scope>NUCLEOTIDE SEQUENCE [LARGE SCALE GENOMIC DNA]</scope>
    <source>
        <strain evidence="14 15">DSM 22187</strain>
    </source>
</reference>
<keyword evidence="3 12" id="KW-0812">Transmembrane</keyword>
<comment type="similarity">
    <text evidence="10">Belongs to the peptidase M48 family.</text>
</comment>
<keyword evidence="2 10" id="KW-0645">Protease</keyword>
<evidence type="ECO:0000256" key="7">
    <source>
        <dbReference type="ARBA" id="ARBA00022989"/>
    </source>
</evidence>
<evidence type="ECO:0000256" key="6">
    <source>
        <dbReference type="ARBA" id="ARBA00022833"/>
    </source>
</evidence>
<keyword evidence="15" id="KW-1185">Reference proteome</keyword>
<dbReference type="EMBL" id="FNYR01000001">
    <property type="protein sequence ID" value="SEI48153.1"/>
    <property type="molecule type" value="Genomic_DNA"/>
</dbReference>
<organism evidence="14 15">
    <name type="scientific">Halohasta litchfieldiae</name>
    <dbReference type="NCBI Taxonomy" id="1073996"/>
    <lineage>
        <taxon>Archaea</taxon>
        <taxon>Methanobacteriati</taxon>
        <taxon>Methanobacteriota</taxon>
        <taxon>Stenosarchaea group</taxon>
        <taxon>Halobacteria</taxon>
        <taxon>Halobacteriales</taxon>
        <taxon>Haloferacaceae</taxon>
        <taxon>Halohasta</taxon>
    </lineage>
</organism>
<evidence type="ECO:0000313" key="14">
    <source>
        <dbReference type="EMBL" id="SEI48153.1"/>
    </source>
</evidence>
<evidence type="ECO:0000256" key="8">
    <source>
        <dbReference type="ARBA" id="ARBA00023049"/>
    </source>
</evidence>
<feature type="transmembrane region" description="Helical" evidence="12">
    <location>
        <begin position="7"/>
        <end position="33"/>
    </location>
</feature>
<keyword evidence="6 10" id="KW-0862">Zinc</keyword>
<dbReference type="GO" id="GO:0006508">
    <property type="term" value="P:proteolysis"/>
    <property type="evidence" value="ECO:0007669"/>
    <property type="project" value="UniProtKB-KW"/>
</dbReference>
<evidence type="ECO:0000256" key="10">
    <source>
        <dbReference type="RuleBase" id="RU003983"/>
    </source>
</evidence>
<keyword evidence="4" id="KW-0479">Metal-binding</keyword>
<evidence type="ECO:0000256" key="11">
    <source>
        <dbReference type="SAM" id="MobiDB-lite"/>
    </source>
</evidence>
<dbReference type="PANTHER" id="PTHR43221:SF2">
    <property type="entry name" value="PROTEASE HTPX HOMOLOG"/>
    <property type="match status" value="1"/>
</dbReference>
<evidence type="ECO:0000256" key="3">
    <source>
        <dbReference type="ARBA" id="ARBA00022692"/>
    </source>
</evidence>
<feature type="domain" description="Peptidase M48" evidence="13">
    <location>
        <begin position="167"/>
        <end position="366"/>
    </location>
</feature>
<feature type="transmembrane region" description="Helical" evidence="12">
    <location>
        <begin position="86"/>
        <end position="105"/>
    </location>
</feature>
<dbReference type="STRING" id="1073996.SAMN05444271_101123"/>
<name>A0A1H6QX86_9EURY</name>
<keyword evidence="8 10" id="KW-0482">Metalloprotease</keyword>
<dbReference type="InterPro" id="IPR050083">
    <property type="entry name" value="HtpX_protease"/>
</dbReference>
<evidence type="ECO:0000256" key="1">
    <source>
        <dbReference type="ARBA" id="ARBA00022475"/>
    </source>
</evidence>
<feature type="transmembrane region" description="Helical" evidence="12">
    <location>
        <begin position="117"/>
        <end position="138"/>
    </location>
</feature>
<dbReference type="PANTHER" id="PTHR43221">
    <property type="entry name" value="PROTEASE HTPX"/>
    <property type="match status" value="1"/>
</dbReference>
<proteinExistence type="inferred from homology"/>
<evidence type="ECO:0000256" key="12">
    <source>
        <dbReference type="SAM" id="Phobius"/>
    </source>
</evidence>
<feature type="transmembrane region" description="Helical" evidence="12">
    <location>
        <begin position="53"/>
        <end position="74"/>
    </location>
</feature>